<dbReference type="InterPro" id="IPR050090">
    <property type="entry name" value="Tyrosine_recombinase_XerCD"/>
</dbReference>
<dbReference type="CDD" id="cd01189">
    <property type="entry name" value="INT_ICEBs1_C_like"/>
    <property type="match status" value="1"/>
</dbReference>
<evidence type="ECO:0000259" key="6">
    <source>
        <dbReference type="PROSITE" id="PS51900"/>
    </source>
</evidence>
<dbReference type="GO" id="GO:0015074">
    <property type="term" value="P:DNA integration"/>
    <property type="evidence" value="ECO:0007669"/>
    <property type="project" value="UniProtKB-KW"/>
</dbReference>
<evidence type="ECO:0008006" key="9">
    <source>
        <dbReference type="Google" id="ProtNLM"/>
    </source>
</evidence>
<keyword evidence="2 4" id="KW-0238">DNA-binding</keyword>
<dbReference type="PANTHER" id="PTHR30349:SF91">
    <property type="entry name" value="INTA PROTEIN"/>
    <property type="match status" value="1"/>
</dbReference>
<dbReference type="InterPro" id="IPR004107">
    <property type="entry name" value="Integrase_SAM-like_N"/>
</dbReference>
<dbReference type="Proteomes" id="UP000502508">
    <property type="component" value="Chromosome"/>
</dbReference>
<protein>
    <recommendedName>
        <fullName evidence="9">Site-specific integrase</fullName>
    </recommendedName>
</protein>
<dbReference type="InterPro" id="IPR011010">
    <property type="entry name" value="DNA_brk_join_enz"/>
</dbReference>
<feature type="domain" description="Core-binding (CB)" evidence="6">
    <location>
        <begin position="29"/>
        <end position="117"/>
    </location>
</feature>
<keyword evidence="1" id="KW-0229">DNA integration</keyword>
<evidence type="ECO:0000256" key="2">
    <source>
        <dbReference type="ARBA" id="ARBA00023125"/>
    </source>
</evidence>
<dbReference type="Gene3D" id="1.10.150.130">
    <property type="match status" value="1"/>
</dbReference>
<dbReference type="InterPro" id="IPR044068">
    <property type="entry name" value="CB"/>
</dbReference>
<evidence type="ECO:0000313" key="8">
    <source>
        <dbReference type="Proteomes" id="UP000502508"/>
    </source>
</evidence>
<name>A0A6F8Y0L9_9ACTN</name>
<dbReference type="InterPro" id="IPR010998">
    <property type="entry name" value="Integrase_recombinase_N"/>
</dbReference>
<dbReference type="PANTHER" id="PTHR30349">
    <property type="entry name" value="PHAGE INTEGRASE-RELATED"/>
    <property type="match status" value="1"/>
</dbReference>
<dbReference type="EMBL" id="AP022870">
    <property type="protein sequence ID" value="BCB79603.1"/>
    <property type="molecule type" value="Genomic_DNA"/>
</dbReference>
<dbReference type="GO" id="GO:0003677">
    <property type="term" value="F:DNA binding"/>
    <property type="evidence" value="ECO:0007669"/>
    <property type="project" value="UniProtKB-UniRule"/>
</dbReference>
<dbReference type="RefSeq" id="WP_377307897.1">
    <property type="nucleotide sequence ID" value="NZ_JBHTHL010000001.1"/>
</dbReference>
<feature type="domain" description="Tyr recombinase" evidence="5">
    <location>
        <begin position="158"/>
        <end position="355"/>
    </location>
</feature>
<dbReference type="InterPro" id="IPR013762">
    <property type="entry name" value="Integrase-like_cat_sf"/>
</dbReference>
<dbReference type="Pfam" id="PF00589">
    <property type="entry name" value="Phage_integrase"/>
    <property type="match status" value="1"/>
</dbReference>
<organism evidence="7 8">
    <name type="scientific">Phytohabitans flavus</name>
    <dbReference type="NCBI Taxonomy" id="1076124"/>
    <lineage>
        <taxon>Bacteria</taxon>
        <taxon>Bacillati</taxon>
        <taxon>Actinomycetota</taxon>
        <taxon>Actinomycetes</taxon>
        <taxon>Micromonosporales</taxon>
        <taxon>Micromonosporaceae</taxon>
    </lineage>
</organism>
<dbReference type="PROSITE" id="PS51898">
    <property type="entry name" value="TYR_RECOMBINASE"/>
    <property type="match status" value="1"/>
</dbReference>
<proteinExistence type="predicted"/>
<evidence type="ECO:0000256" key="4">
    <source>
        <dbReference type="PROSITE-ProRule" id="PRU01248"/>
    </source>
</evidence>
<dbReference type="KEGG" id="pfla:Pflav_060130"/>
<evidence type="ECO:0000256" key="3">
    <source>
        <dbReference type="ARBA" id="ARBA00023172"/>
    </source>
</evidence>
<dbReference type="InterPro" id="IPR002104">
    <property type="entry name" value="Integrase_catalytic"/>
</dbReference>
<gene>
    <name evidence="7" type="ORF">Pflav_060130</name>
</gene>
<dbReference type="SUPFAM" id="SSF56349">
    <property type="entry name" value="DNA breaking-rejoining enzymes"/>
    <property type="match status" value="1"/>
</dbReference>
<accession>A0A6F8Y0L9</accession>
<evidence type="ECO:0000313" key="7">
    <source>
        <dbReference type="EMBL" id="BCB79603.1"/>
    </source>
</evidence>
<reference evidence="7 8" key="2">
    <citation type="submission" date="2020-03" db="EMBL/GenBank/DDBJ databases">
        <authorList>
            <person name="Ichikawa N."/>
            <person name="Kimura A."/>
            <person name="Kitahashi Y."/>
            <person name="Uohara A."/>
        </authorList>
    </citation>
    <scope>NUCLEOTIDE SEQUENCE [LARGE SCALE GENOMIC DNA]</scope>
    <source>
        <strain evidence="7 8">NBRC 107702</strain>
    </source>
</reference>
<dbReference type="GO" id="GO:0006310">
    <property type="term" value="P:DNA recombination"/>
    <property type="evidence" value="ECO:0007669"/>
    <property type="project" value="UniProtKB-KW"/>
</dbReference>
<dbReference type="PROSITE" id="PS51900">
    <property type="entry name" value="CB"/>
    <property type="match status" value="1"/>
</dbReference>
<reference evidence="7 8" key="1">
    <citation type="submission" date="2020-03" db="EMBL/GenBank/DDBJ databases">
        <title>Whole genome shotgun sequence of Phytohabitans flavus NBRC 107702.</title>
        <authorList>
            <person name="Komaki H."/>
            <person name="Tamura T."/>
        </authorList>
    </citation>
    <scope>NUCLEOTIDE SEQUENCE [LARGE SCALE GENOMIC DNA]</scope>
    <source>
        <strain evidence="7 8">NBRC 107702</strain>
    </source>
</reference>
<dbReference type="Pfam" id="PF14659">
    <property type="entry name" value="Phage_int_SAM_3"/>
    <property type="match status" value="1"/>
</dbReference>
<dbReference type="Gene3D" id="1.10.443.10">
    <property type="entry name" value="Intergrase catalytic core"/>
    <property type="match status" value="1"/>
</dbReference>
<sequence>MRRGGFATAHAARQARDAVLATEDAGHGWTVAAWLQYWLGTLPGQVRPSTFVGYRRHVDRYLIPQLGGFRLAELTVAQVEQMFACIMADSPGGGGRVTAATVQRIRATLRRALNVAVRDQLLLVNPARLVVLPRPVRHRPQPWTAARVAAWRQDGWRPVVAVWDVRQLAVFLAVVSGDGLFALWWLAALRGLRRGEICGLRWVDLDLEGGTLTVHQQVCQINGRVHIGPVKTPAGERVVALDAATVAVLREHQRRQHALVKGAGRCWRPDGHVFTLADGRPVRPDWLSHRFHHLVAASGLPPVRFHDLRHGAATLALAAHVDLKVVQEMLGHASLAFTADTYTAVLPEVAHTAAEATARLVLDALPPRPQQPAAGGRA</sequence>
<keyword evidence="8" id="KW-1185">Reference proteome</keyword>
<evidence type="ECO:0000256" key="1">
    <source>
        <dbReference type="ARBA" id="ARBA00022908"/>
    </source>
</evidence>
<dbReference type="AlphaFoldDB" id="A0A6F8Y0L9"/>
<evidence type="ECO:0000259" key="5">
    <source>
        <dbReference type="PROSITE" id="PS51898"/>
    </source>
</evidence>
<keyword evidence="3" id="KW-0233">DNA recombination</keyword>